<sequence length="154" mass="17265">MLEGSSTPIVHADSLTADGRHVKRSCIQVEEPPSPVKRFCETPRTENDIQLTDYIFGDTYESILAKIYDDNDLAAAVDRGNSNIVLVEEMKSLIVTPSNRINRSRNGRHIATSISVNFCMSRDGVMWRPRHVPGANEWMMKTMPRFTVVSIALG</sequence>
<evidence type="ECO:0000313" key="2">
    <source>
        <dbReference type="Proteomes" id="UP001498398"/>
    </source>
</evidence>
<comment type="caution">
    <text evidence="1">The sequence shown here is derived from an EMBL/GenBank/DDBJ whole genome shotgun (WGS) entry which is preliminary data.</text>
</comment>
<evidence type="ECO:0000313" key="1">
    <source>
        <dbReference type="EMBL" id="KAK7434979.1"/>
    </source>
</evidence>
<accession>A0ABR1IM67</accession>
<dbReference type="Proteomes" id="UP001498398">
    <property type="component" value="Unassembled WGS sequence"/>
</dbReference>
<organism evidence="1 2">
    <name type="scientific">Marasmiellus scandens</name>
    <dbReference type="NCBI Taxonomy" id="2682957"/>
    <lineage>
        <taxon>Eukaryota</taxon>
        <taxon>Fungi</taxon>
        <taxon>Dikarya</taxon>
        <taxon>Basidiomycota</taxon>
        <taxon>Agaricomycotina</taxon>
        <taxon>Agaricomycetes</taxon>
        <taxon>Agaricomycetidae</taxon>
        <taxon>Agaricales</taxon>
        <taxon>Marasmiineae</taxon>
        <taxon>Omphalotaceae</taxon>
        <taxon>Marasmiellus</taxon>
    </lineage>
</organism>
<protein>
    <submittedName>
        <fullName evidence="1">Uncharacterized protein</fullName>
    </submittedName>
</protein>
<keyword evidence="2" id="KW-1185">Reference proteome</keyword>
<reference evidence="1 2" key="1">
    <citation type="submission" date="2024-01" db="EMBL/GenBank/DDBJ databases">
        <title>A draft genome for the cacao thread blight pathogen Marasmiellus scandens.</title>
        <authorList>
            <person name="Baruah I.K."/>
            <person name="Leung J."/>
            <person name="Bukari Y."/>
            <person name="Amoako-Attah I."/>
            <person name="Meinhardt L.W."/>
            <person name="Bailey B.A."/>
            <person name="Cohen S.P."/>
        </authorList>
    </citation>
    <scope>NUCLEOTIDE SEQUENCE [LARGE SCALE GENOMIC DNA]</scope>
    <source>
        <strain evidence="1 2">GH-19</strain>
    </source>
</reference>
<dbReference type="EMBL" id="JBANRG010000113">
    <property type="protein sequence ID" value="KAK7434979.1"/>
    <property type="molecule type" value="Genomic_DNA"/>
</dbReference>
<name>A0ABR1IM67_9AGAR</name>
<gene>
    <name evidence="1" type="ORF">VKT23_019884</name>
</gene>
<proteinExistence type="predicted"/>